<reference evidence="4" key="1">
    <citation type="submission" date="2014-10" db="EMBL/GenBank/DDBJ databases">
        <authorList>
            <person name="King R."/>
        </authorList>
    </citation>
    <scope>NUCLEOTIDE SEQUENCE [LARGE SCALE GENOMIC DNA]</scope>
    <source>
        <strain evidence="4">A3/5</strain>
    </source>
</reference>
<accession>A0A2L2SSX5</accession>
<sequence length="1100" mass="126610">MAPQMKEPDVPKIISSRAIKRLLVNGKTRGLTDEQEQERKAAHCEPFLPNKDIESLVQEANVKATLNQDKLLGSHKSNKELAEYVVKAAPRAFLTAIFIGADQENCIRHLKQKGFVDAELPIRLMIVEDAEDAEDYYRVCRVKSNHTLPYFSGWKETLQENYETDQWTFLAPTFEEDDFSYEFHQNLRLPFVYIPNSKPDGGYFGKVLKLGLRIDHQKLTSFEMTPKFNEKHIEVAVKFMNTDYSMANSDVKKFYEREKTTLKLMRELKDLHLIRAIAAYTKGTSRCFVFPWAEGGNLDTFWRTDRSCLDKSLVRWALDQMTGIAGGIMKLHAKDTRHGDIKPLNILYFLDSVDERGRGILKVADVGLAKVHTEYTKYRAATTTRMSSERYEPPEMLSYLHKKAAIPRRYDSWSLGCVFLEFTVWLIYGRSKLHSFHQDLRDSLSDKFYETKGDSYPRHHVVNQLINEMEQSLSESSALHRLVRLISEHLLVPVDNRMSTKALYEKIDDIRKKCHHKSYSLDSSLVSLAKNRPMPDGHPDNNLQPPDNYSHTSKLDNRWRNIPDSEWARFLVSRLDWPSLRPTIVTEFCDACSSIDFLEDSIELNRTLHDLEEGSFFDDHMSPAPRQAQLGLPVLPKLGSPQEFALLNEWINLCDRTHDCVSRGSDGEPLNQMPTRLIHVGTTDAPSLHLVETAKENITGNYIALSHCWGKLSKQERFCTYIDNIQGFKQHIPFDELPQTFKDAVITTRALKVRYLWIDSLCIIQEDPPDWKIEAARMEDVFNSAYCTIAASSSASSLDGFLIHRRERAVIGINTSKGPLYLAEAIDDFREDVEKGILNTRGWVFQERALSRRTIHFTSTQVYWECGHGVHCETLAHLRNRESELLGDSKFPNHGIQKYKDDSIRLVQYLYQTYCALNLTNPTDRSKALLGLESRLGRTFRSRAVYGLLSAYFERLLLWQRDQVSPMENIPYPKGQTVPSWSWMSFMGKINYQDAPFGKVNWTGDVENPFISQDYVHWDGRLQARAHELSIDEDELKKRIRTDLIHSKLTSGLFKCAVVGTSKVTNEDGTTDQCYPFLTFIYKLARDPAFIVIYAEISLS</sequence>
<evidence type="ECO:0000313" key="3">
    <source>
        <dbReference type="EMBL" id="CEI60312.1"/>
    </source>
</evidence>
<dbReference type="Proteomes" id="UP000245910">
    <property type="component" value="Chromosome II"/>
</dbReference>
<dbReference type="GO" id="GO:0004672">
    <property type="term" value="F:protein kinase activity"/>
    <property type="evidence" value="ECO:0007669"/>
    <property type="project" value="InterPro"/>
</dbReference>
<dbReference type="Pfam" id="PF06985">
    <property type="entry name" value="HET"/>
    <property type="match status" value="1"/>
</dbReference>
<keyword evidence="4" id="KW-1185">Reference proteome</keyword>
<proteinExistence type="predicted"/>
<dbReference type="STRING" id="56646.A0A2L2SSX5"/>
<feature type="region of interest" description="Disordered" evidence="1">
    <location>
        <begin position="530"/>
        <end position="555"/>
    </location>
</feature>
<dbReference type="EMBL" id="LN649230">
    <property type="protein sequence ID" value="CEI60312.1"/>
    <property type="molecule type" value="Genomic_DNA"/>
</dbReference>
<evidence type="ECO:0000259" key="2">
    <source>
        <dbReference type="PROSITE" id="PS50011"/>
    </source>
</evidence>
<evidence type="ECO:0000256" key="1">
    <source>
        <dbReference type="SAM" id="MobiDB-lite"/>
    </source>
</evidence>
<dbReference type="InterPro" id="IPR000719">
    <property type="entry name" value="Prot_kinase_dom"/>
</dbReference>
<dbReference type="PANTHER" id="PTHR33112">
    <property type="entry name" value="DOMAIN PROTEIN, PUTATIVE-RELATED"/>
    <property type="match status" value="1"/>
</dbReference>
<dbReference type="PROSITE" id="PS50011">
    <property type="entry name" value="PROTEIN_KINASE_DOM"/>
    <property type="match status" value="1"/>
</dbReference>
<dbReference type="InterPro" id="IPR011009">
    <property type="entry name" value="Kinase-like_dom_sf"/>
</dbReference>
<dbReference type="SUPFAM" id="SSF56112">
    <property type="entry name" value="Protein kinase-like (PK-like)"/>
    <property type="match status" value="1"/>
</dbReference>
<dbReference type="CDD" id="cd00180">
    <property type="entry name" value="PKc"/>
    <property type="match status" value="1"/>
</dbReference>
<dbReference type="SMART" id="SM00220">
    <property type="entry name" value="S_TKc"/>
    <property type="match status" value="1"/>
</dbReference>
<dbReference type="Pfam" id="PF00069">
    <property type="entry name" value="Pkinase"/>
    <property type="match status" value="1"/>
</dbReference>
<dbReference type="Gene3D" id="1.10.510.10">
    <property type="entry name" value="Transferase(Phosphotransferase) domain 1"/>
    <property type="match status" value="1"/>
</dbReference>
<dbReference type="GO" id="GO:0005524">
    <property type="term" value="F:ATP binding"/>
    <property type="evidence" value="ECO:0007669"/>
    <property type="project" value="InterPro"/>
</dbReference>
<evidence type="ECO:0000313" key="4">
    <source>
        <dbReference type="Proteomes" id="UP000245910"/>
    </source>
</evidence>
<feature type="domain" description="Protein kinase" evidence="2">
    <location>
        <begin position="193"/>
        <end position="519"/>
    </location>
</feature>
<dbReference type="AlphaFoldDB" id="A0A2L2SSX5"/>
<name>A0A2L2SSX5_9HYPO</name>
<protein>
    <recommendedName>
        <fullName evidence="2">Protein kinase domain-containing protein</fullName>
    </recommendedName>
</protein>
<dbReference type="PANTHER" id="PTHR33112:SF10">
    <property type="entry name" value="TOL"/>
    <property type="match status" value="1"/>
</dbReference>
<organism evidence="3 4">
    <name type="scientific">Fusarium venenatum</name>
    <dbReference type="NCBI Taxonomy" id="56646"/>
    <lineage>
        <taxon>Eukaryota</taxon>
        <taxon>Fungi</taxon>
        <taxon>Dikarya</taxon>
        <taxon>Ascomycota</taxon>
        <taxon>Pezizomycotina</taxon>
        <taxon>Sordariomycetes</taxon>
        <taxon>Hypocreomycetidae</taxon>
        <taxon>Hypocreales</taxon>
        <taxon>Nectriaceae</taxon>
        <taxon>Fusarium</taxon>
    </lineage>
</organism>
<feature type="compositionally biased region" description="Polar residues" evidence="1">
    <location>
        <begin position="541"/>
        <end position="552"/>
    </location>
</feature>
<dbReference type="InterPro" id="IPR010730">
    <property type="entry name" value="HET"/>
</dbReference>